<reference evidence="2 3" key="1">
    <citation type="submission" date="2024-01" db="EMBL/GenBank/DDBJ databases">
        <title>The complete chloroplast genome sequence of Lithospermum erythrorhizon: insights into the phylogenetic relationship among Boraginaceae species and the maternal lineages of purple gromwells.</title>
        <authorList>
            <person name="Okada T."/>
            <person name="Watanabe K."/>
        </authorList>
    </citation>
    <scope>NUCLEOTIDE SEQUENCE [LARGE SCALE GENOMIC DNA]</scope>
</reference>
<dbReference type="AlphaFoldDB" id="A0AAV3S3N4"/>
<keyword evidence="3" id="KW-1185">Reference proteome</keyword>
<evidence type="ECO:0000256" key="1">
    <source>
        <dbReference type="ARBA" id="ARBA00006974"/>
    </source>
</evidence>
<dbReference type="GO" id="GO:0009733">
    <property type="term" value="P:response to auxin"/>
    <property type="evidence" value="ECO:0007669"/>
    <property type="project" value="InterPro"/>
</dbReference>
<accession>A0AAV3S3N4</accession>
<organism evidence="2 3">
    <name type="scientific">Lithospermum erythrorhizon</name>
    <name type="common">Purple gromwell</name>
    <name type="synonym">Lithospermum officinale var. erythrorhizon</name>
    <dbReference type="NCBI Taxonomy" id="34254"/>
    <lineage>
        <taxon>Eukaryota</taxon>
        <taxon>Viridiplantae</taxon>
        <taxon>Streptophyta</taxon>
        <taxon>Embryophyta</taxon>
        <taxon>Tracheophyta</taxon>
        <taxon>Spermatophyta</taxon>
        <taxon>Magnoliopsida</taxon>
        <taxon>eudicotyledons</taxon>
        <taxon>Gunneridae</taxon>
        <taxon>Pentapetalae</taxon>
        <taxon>asterids</taxon>
        <taxon>lamiids</taxon>
        <taxon>Boraginales</taxon>
        <taxon>Boraginaceae</taxon>
        <taxon>Boraginoideae</taxon>
        <taxon>Lithospermeae</taxon>
        <taxon>Lithospermum</taxon>
    </lineage>
</organism>
<dbReference type="PANTHER" id="PTHR35296">
    <property type="entry name" value="EXPRESSED PROTEIN"/>
    <property type="match status" value="1"/>
</dbReference>
<evidence type="ECO:0000313" key="2">
    <source>
        <dbReference type="EMBL" id="GAA0187126.1"/>
    </source>
</evidence>
<gene>
    <name evidence="2" type="ORF">LIER_34414</name>
</gene>
<name>A0AAV3S3N4_LITER</name>
<comment type="similarity">
    <text evidence="1">Belongs to the ARG7 family.</text>
</comment>
<comment type="caution">
    <text evidence="2">The sequence shown here is derived from an EMBL/GenBank/DDBJ whole genome shotgun (WGS) entry which is preliminary data.</text>
</comment>
<sequence length="137" mass="15607">MDCIILPVSALRRRYSQSWGSRRRLSYQPLADEDSNYYGGDEGVVVVVGVGEDKREFIVDPFVLQEDPFRILMDMVISKEGGGGENKKSKLKNGGGKRKVIFVDVDAILFEHMLWLMQNDESSLLQLNIKEIVDFYS</sequence>
<dbReference type="PANTHER" id="PTHR35296:SF3">
    <property type="entry name" value="EXPRESSED PROTEIN"/>
    <property type="match status" value="1"/>
</dbReference>
<dbReference type="Proteomes" id="UP001454036">
    <property type="component" value="Unassembled WGS sequence"/>
</dbReference>
<dbReference type="EMBL" id="BAABME010014378">
    <property type="protein sequence ID" value="GAA0187126.1"/>
    <property type="molecule type" value="Genomic_DNA"/>
</dbReference>
<protein>
    <submittedName>
        <fullName evidence="2">Uncharacterized protein</fullName>
    </submittedName>
</protein>
<dbReference type="InterPro" id="IPR003676">
    <property type="entry name" value="SAUR_fam"/>
</dbReference>
<proteinExistence type="inferred from homology"/>
<evidence type="ECO:0000313" key="3">
    <source>
        <dbReference type="Proteomes" id="UP001454036"/>
    </source>
</evidence>